<evidence type="ECO:0000259" key="2">
    <source>
        <dbReference type="Pfam" id="PF16804"/>
    </source>
</evidence>
<dbReference type="InterPro" id="IPR038692">
    <property type="entry name" value="Cthe_2751_sf"/>
</dbReference>
<reference evidence="3 4" key="1">
    <citation type="submission" date="2019-10" db="EMBL/GenBank/DDBJ databases">
        <title>Complete genome sequencing of drug resistant plasmids in Kluyvera intermedia.</title>
        <authorList>
            <person name="Ke C."/>
            <person name="Jian S."/>
        </authorList>
    </citation>
    <scope>NUCLEOTIDE SEQUENCE [LARGE SCALE GENOMIC DNA]</scope>
    <source>
        <strain evidence="3 4">N2-1</strain>
    </source>
</reference>
<protein>
    <submittedName>
        <fullName evidence="3">DUF5071 domain-containing protein</fullName>
    </submittedName>
</protein>
<organism evidence="3 4">
    <name type="scientific">Kluyvera intermedia</name>
    <name type="common">Enterobacter intermedius</name>
    <dbReference type="NCBI Taxonomy" id="61648"/>
    <lineage>
        <taxon>Bacteria</taxon>
        <taxon>Pseudomonadati</taxon>
        <taxon>Pseudomonadota</taxon>
        <taxon>Gammaproteobacteria</taxon>
        <taxon>Enterobacterales</taxon>
        <taxon>Enterobacteriaceae</taxon>
        <taxon>Kluyvera</taxon>
    </lineage>
</organism>
<dbReference type="Gene3D" id="1.25.40.750">
    <property type="entry name" value="Domain of unknown function DUF5071"/>
    <property type="match status" value="1"/>
</dbReference>
<dbReference type="Pfam" id="PF16804">
    <property type="entry name" value="DUF5071"/>
    <property type="match status" value="1"/>
</dbReference>
<name>A0ABX6DRB3_KLUIN</name>
<evidence type="ECO:0000256" key="1">
    <source>
        <dbReference type="SAM" id="MobiDB-lite"/>
    </source>
</evidence>
<keyword evidence="4" id="KW-1185">Reference proteome</keyword>
<sequence length="269" mass="29874">MPTFYRLGNRTPKNFTPREKDTKGNGRGLSVQIIEPGVTPVQTINSDVLVITQAENTPTKGDPLHYSILPIPNTQENLELWASTRELIPNNDNNWENGNVSDWSHDINNAVVTNIVAKDNTDIMKDDLNEPSLHEGALLSLPKNKSDMDAVANLSKLTNQALAPHYSVLLEWLQDFNWPVAQKLAPRLAKVGLPLKDAILDILNGDDTIWKFWVVSQVVKASDVELISALQEKLEQQFNTLQASADDDVLSLTDAIADVLTKLKQHNKG</sequence>
<evidence type="ECO:0000313" key="4">
    <source>
        <dbReference type="Proteomes" id="UP000344450"/>
    </source>
</evidence>
<dbReference type="Proteomes" id="UP000344450">
    <property type="component" value="Chromosome"/>
</dbReference>
<dbReference type="GeneID" id="91972900"/>
<dbReference type="EMBL" id="CP045845">
    <property type="protein sequence ID" value="QGH30130.1"/>
    <property type="molecule type" value="Genomic_DNA"/>
</dbReference>
<dbReference type="RefSeq" id="WP_153742920.1">
    <property type="nucleotide sequence ID" value="NZ_CP045843.1"/>
</dbReference>
<gene>
    <name evidence="3" type="ORF">GHC21_10840</name>
</gene>
<accession>A0ABX6DRB3</accession>
<proteinExistence type="predicted"/>
<feature type="domain" description="DUF5071" evidence="2">
    <location>
        <begin position="141"/>
        <end position="243"/>
    </location>
</feature>
<evidence type="ECO:0000313" key="3">
    <source>
        <dbReference type="EMBL" id="QGH30130.1"/>
    </source>
</evidence>
<feature type="region of interest" description="Disordered" evidence="1">
    <location>
        <begin position="1"/>
        <end position="27"/>
    </location>
</feature>
<dbReference type="InterPro" id="IPR031837">
    <property type="entry name" value="DUF5071"/>
</dbReference>